<sequence length="74" mass="8166">MVLSNIDDDMKDEYDPALFDSAEVGKYAERLRQASNVVIVEPDLAAAFPNNAAVNNALRELLKLARQVKVPNHA</sequence>
<name>W0DVW7_9GAMM</name>
<dbReference type="eggNOG" id="ENOG50335GA">
    <property type="taxonomic scope" value="Bacteria"/>
</dbReference>
<dbReference type="InParanoid" id="W0DVW7"/>
<protein>
    <submittedName>
        <fullName evidence="1">Uncharacterized protein</fullName>
    </submittedName>
</protein>
<proteinExistence type="predicted"/>
<dbReference type="KEGG" id="tao:THIAE_04405"/>
<reference evidence="1 2" key="1">
    <citation type="submission" date="2013-12" db="EMBL/GenBank/DDBJ databases">
        <authorList>
            <consortium name="DOE Joint Genome Institute"/>
            <person name="Kappler U."/>
            <person name="Huntemann M."/>
            <person name="Han J."/>
            <person name="Chen A."/>
            <person name="Kyrpides N."/>
            <person name="Mavromatis K."/>
            <person name="Markowitz V."/>
            <person name="Palaniappan K."/>
            <person name="Ivanova N."/>
            <person name="Schaumberg A."/>
            <person name="Pati A."/>
            <person name="Liolios K."/>
            <person name="Nordberg H.P."/>
            <person name="Cantor M.N."/>
            <person name="Hua S.X."/>
            <person name="Woyke T."/>
        </authorList>
    </citation>
    <scope>NUCLEOTIDE SEQUENCE [LARGE SCALE GENOMIC DNA]</scope>
    <source>
        <strain evidence="2">AL2</strain>
    </source>
</reference>
<gene>
    <name evidence="1" type="ORF">THIAE_04405</name>
</gene>
<dbReference type="Proteomes" id="UP000005380">
    <property type="component" value="Chromosome"/>
</dbReference>
<dbReference type="AlphaFoldDB" id="W0DVW7"/>
<dbReference type="EMBL" id="CP007030">
    <property type="protein sequence ID" value="AHF01129.1"/>
    <property type="molecule type" value="Genomic_DNA"/>
</dbReference>
<accession>W0DVW7</accession>
<organism evidence="1 2">
    <name type="scientific">Thiomicrospira aerophila AL3</name>
    <dbReference type="NCBI Taxonomy" id="717772"/>
    <lineage>
        <taxon>Bacteria</taxon>
        <taxon>Pseudomonadati</taxon>
        <taxon>Pseudomonadota</taxon>
        <taxon>Gammaproteobacteria</taxon>
        <taxon>Thiotrichales</taxon>
        <taxon>Piscirickettsiaceae</taxon>
        <taxon>Thiomicrospira</taxon>
    </lineage>
</organism>
<dbReference type="HOGENOM" id="CLU_173065_3_0_6"/>
<dbReference type="RefSeq" id="WP_006459069.1">
    <property type="nucleotide sequence ID" value="NZ_CP007030.1"/>
</dbReference>
<evidence type="ECO:0000313" key="1">
    <source>
        <dbReference type="EMBL" id="AHF01129.1"/>
    </source>
</evidence>
<keyword evidence="2" id="KW-1185">Reference proteome</keyword>
<dbReference type="STRING" id="717772.THIAE_04405"/>
<evidence type="ECO:0000313" key="2">
    <source>
        <dbReference type="Proteomes" id="UP000005380"/>
    </source>
</evidence>